<evidence type="ECO:0000256" key="1">
    <source>
        <dbReference type="SAM" id="MobiDB-lite"/>
    </source>
</evidence>
<sequence length="713" mass="79328">MTTTRGRATRAKTVAASSNAIPTPTTRTTSWRAKRSTQKDPERSTRDVIPQITRTQDSHETDPPTELRRFNTRSAQTTRGPTKDVPTRRGKIAQPPGLARNLDCMDVDDIKTPRRKRERERVEAVVIPVRTNRWKKAVSESASKVIATSHSTNAIETAAAITMTMASTAMTTDAVEVSEIRVVSPSETQRLKELGWSESKSFTDLAHTDYSANDHYDGLLSEPESLKQNEDEEDVEDEDDPFGFFKAERRLQRTKDRRPKLLAINEVNNFLTTTYSSKSSTNTIDSSISNSNNSGGISSSVNMNLESGSTLRERLDRNVLERAASRRRGDVKGKGKATDQGCPSSSSDRDKSKNYTTDTTTDFVDKDLQKAIRLSRNLNVDNGEGSSTFWKPATELPSSGSDPTNGTAADNGLNLLTDREPVELDDTTLLTGSVRQISRLYGQAMVDEDTSAVPDSTTGVQVTPLTMMNSAAETHVQNSVEEVGGSNDDKAFRPISPSTPPREVVSSSRLSIVSDDFSPIVFETTPKKKPEAGMPLSMEFSPKGPKKYLLTEQLEAMLPQRRRREKRTKIGKSWSQHDVMMIESEDDRIMCGPDYEYLSSDQEGEQEQEQEQEKNVAAARSRRHVIANQLSSSTRETSNLSKKRRAPSEPATFKASKRSHVQQSSDPSGNKRKSKVDRVEDKSGWSASQQAAHEKRIKYFRLVDDFELEVETV</sequence>
<organism evidence="2 3">
    <name type="scientific">Modicella reniformis</name>
    <dbReference type="NCBI Taxonomy" id="1440133"/>
    <lineage>
        <taxon>Eukaryota</taxon>
        <taxon>Fungi</taxon>
        <taxon>Fungi incertae sedis</taxon>
        <taxon>Mucoromycota</taxon>
        <taxon>Mortierellomycotina</taxon>
        <taxon>Mortierellomycetes</taxon>
        <taxon>Mortierellales</taxon>
        <taxon>Mortierellaceae</taxon>
        <taxon>Modicella</taxon>
    </lineage>
</organism>
<dbReference type="AlphaFoldDB" id="A0A9P6SVG8"/>
<reference evidence="2" key="1">
    <citation type="journal article" date="2020" name="Fungal Divers.">
        <title>Resolving the Mortierellaceae phylogeny through synthesis of multi-gene phylogenetics and phylogenomics.</title>
        <authorList>
            <person name="Vandepol N."/>
            <person name="Liber J."/>
            <person name="Desiro A."/>
            <person name="Na H."/>
            <person name="Kennedy M."/>
            <person name="Barry K."/>
            <person name="Grigoriev I.V."/>
            <person name="Miller A.N."/>
            <person name="O'Donnell K."/>
            <person name="Stajich J.E."/>
            <person name="Bonito G."/>
        </authorList>
    </citation>
    <scope>NUCLEOTIDE SEQUENCE</scope>
    <source>
        <strain evidence="2">MES-2147</strain>
    </source>
</reference>
<feature type="compositionally biased region" description="Low complexity" evidence="1">
    <location>
        <begin position="1"/>
        <end position="16"/>
    </location>
</feature>
<feature type="compositionally biased region" description="Low complexity" evidence="1">
    <location>
        <begin position="276"/>
        <end position="300"/>
    </location>
</feature>
<proteinExistence type="predicted"/>
<feature type="region of interest" description="Disordered" evidence="1">
    <location>
        <begin position="276"/>
        <end position="359"/>
    </location>
</feature>
<gene>
    <name evidence="2" type="ORF">BGZ65_006815</name>
</gene>
<feature type="region of interest" description="Disordered" evidence="1">
    <location>
        <begin position="592"/>
        <end position="692"/>
    </location>
</feature>
<feature type="compositionally biased region" description="Polar residues" evidence="1">
    <location>
        <begin position="396"/>
        <end position="408"/>
    </location>
</feature>
<feature type="compositionally biased region" description="Basic and acidic residues" evidence="1">
    <location>
        <begin position="37"/>
        <end position="46"/>
    </location>
</feature>
<feature type="compositionally biased region" description="Polar residues" evidence="1">
    <location>
        <begin position="628"/>
        <end position="640"/>
    </location>
</feature>
<keyword evidence="3" id="KW-1185">Reference proteome</keyword>
<feature type="region of interest" description="Disordered" evidence="1">
    <location>
        <begin position="1"/>
        <end position="100"/>
    </location>
</feature>
<feature type="compositionally biased region" description="Polar residues" evidence="1">
    <location>
        <begin position="379"/>
        <end position="389"/>
    </location>
</feature>
<dbReference type="EMBL" id="JAAAHW010000098">
    <property type="protein sequence ID" value="KAG0006547.1"/>
    <property type="molecule type" value="Genomic_DNA"/>
</dbReference>
<name>A0A9P6SVG8_9FUNG</name>
<evidence type="ECO:0000313" key="2">
    <source>
        <dbReference type="EMBL" id="KAG0006547.1"/>
    </source>
</evidence>
<comment type="caution">
    <text evidence="2">The sequence shown here is derived from an EMBL/GenBank/DDBJ whole genome shotgun (WGS) entry which is preliminary data.</text>
</comment>
<evidence type="ECO:0000313" key="3">
    <source>
        <dbReference type="Proteomes" id="UP000749646"/>
    </source>
</evidence>
<dbReference type="Proteomes" id="UP000749646">
    <property type="component" value="Unassembled WGS sequence"/>
</dbReference>
<feature type="compositionally biased region" description="Polar residues" evidence="1">
    <location>
        <begin position="17"/>
        <end position="31"/>
    </location>
</feature>
<accession>A0A9P6SVG8</accession>
<feature type="compositionally biased region" description="Polar residues" evidence="1">
    <location>
        <begin position="301"/>
        <end position="310"/>
    </location>
</feature>
<protein>
    <submittedName>
        <fullName evidence="2">Uncharacterized protein</fullName>
    </submittedName>
</protein>
<feature type="compositionally biased region" description="Basic and acidic residues" evidence="1">
    <location>
        <begin position="56"/>
        <end position="69"/>
    </location>
</feature>
<feature type="compositionally biased region" description="Basic and acidic residues" evidence="1">
    <location>
        <begin position="311"/>
        <end position="337"/>
    </location>
</feature>
<dbReference type="OrthoDB" id="2449527at2759"/>
<feature type="region of interest" description="Disordered" evidence="1">
    <location>
        <begin position="379"/>
        <end position="420"/>
    </location>
</feature>
<feature type="region of interest" description="Disordered" evidence="1">
    <location>
        <begin position="482"/>
        <end position="507"/>
    </location>
</feature>